<evidence type="ECO:0000256" key="1">
    <source>
        <dbReference type="ARBA" id="ARBA00022603"/>
    </source>
</evidence>
<dbReference type="RefSeq" id="WP_316001755.1">
    <property type="nucleotide sequence ID" value="NZ_JAWDIU010000005.1"/>
</dbReference>
<dbReference type="EMBL" id="JAWDIU010000005">
    <property type="protein sequence ID" value="MDU0327839.1"/>
    <property type="molecule type" value="Genomic_DNA"/>
</dbReference>
<keyword evidence="2" id="KW-0808">Transferase</keyword>
<dbReference type="Gene3D" id="3.40.50.150">
    <property type="entry name" value="Vaccinia Virus protein VP39"/>
    <property type="match status" value="1"/>
</dbReference>
<dbReference type="PANTHER" id="PTHR43861:SF1">
    <property type="entry name" value="TRANS-ACONITATE 2-METHYLTRANSFERASE"/>
    <property type="match status" value="1"/>
</dbReference>
<proteinExistence type="predicted"/>
<dbReference type="GO" id="GO:0008168">
    <property type="term" value="F:methyltransferase activity"/>
    <property type="evidence" value="ECO:0007669"/>
    <property type="project" value="UniProtKB-KW"/>
</dbReference>
<dbReference type="PANTHER" id="PTHR43861">
    <property type="entry name" value="TRANS-ACONITATE 2-METHYLTRANSFERASE-RELATED"/>
    <property type="match status" value="1"/>
</dbReference>
<gene>
    <name evidence="4" type="ORF">RWH43_13830</name>
</gene>
<dbReference type="Pfam" id="PF13649">
    <property type="entry name" value="Methyltransf_25"/>
    <property type="match status" value="1"/>
</dbReference>
<dbReference type="InterPro" id="IPR041698">
    <property type="entry name" value="Methyltransf_25"/>
</dbReference>
<feature type="domain" description="Methyltransferase" evidence="3">
    <location>
        <begin position="44"/>
        <end position="148"/>
    </location>
</feature>
<evidence type="ECO:0000259" key="3">
    <source>
        <dbReference type="Pfam" id="PF13649"/>
    </source>
</evidence>
<dbReference type="CDD" id="cd02440">
    <property type="entry name" value="AdoMet_MTases"/>
    <property type="match status" value="1"/>
</dbReference>
<name>A0ABU3RYC4_9MICO</name>
<organism evidence="4 5">
    <name type="scientific">Microbacterium algihabitans</name>
    <dbReference type="NCBI Taxonomy" id="3075992"/>
    <lineage>
        <taxon>Bacteria</taxon>
        <taxon>Bacillati</taxon>
        <taxon>Actinomycetota</taxon>
        <taxon>Actinomycetes</taxon>
        <taxon>Micrococcales</taxon>
        <taxon>Microbacteriaceae</taxon>
        <taxon>Microbacterium</taxon>
    </lineage>
</organism>
<evidence type="ECO:0000313" key="4">
    <source>
        <dbReference type="EMBL" id="MDU0327839.1"/>
    </source>
</evidence>
<protein>
    <submittedName>
        <fullName evidence="4">Methyltransferase domain-containing protein</fullName>
    </submittedName>
</protein>
<evidence type="ECO:0000313" key="5">
    <source>
        <dbReference type="Proteomes" id="UP001256673"/>
    </source>
</evidence>
<dbReference type="InterPro" id="IPR029063">
    <property type="entry name" value="SAM-dependent_MTases_sf"/>
</dbReference>
<evidence type="ECO:0000256" key="2">
    <source>
        <dbReference type="ARBA" id="ARBA00022679"/>
    </source>
</evidence>
<dbReference type="Proteomes" id="UP001256673">
    <property type="component" value="Unassembled WGS sequence"/>
</dbReference>
<reference evidence="4 5" key="1">
    <citation type="submission" date="2023-09" db="EMBL/GenBank/DDBJ databases">
        <title>Microbacterium fusihabitans sp. nov., Microbacterium phycihabitans sp. nov., and Microbacterium cervinum sp. nov., isolated from dried seaweeds of beach.</title>
        <authorList>
            <person name="Lee S.D."/>
        </authorList>
    </citation>
    <scope>NUCLEOTIDE SEQUENCE [LARGE SCALE GENOMIC DNA]</scope>
    <source>
        <strain evidence="4 5">KSW2-21</strain>
    </source>
</reference>
<keyword evidence="1 4" id="KW-0489">Methyltransferase</keyword>
<dbReference type="GO" id="GO:0032259">
    <property type="term" value="P:methylation"/>
    <property type="evidence" value="ECO:0007669"/>
    <property type="project" value="UniProtKB-KW"/>
</dbReference>
<dbReference type="SUPFAM" id="SSF53335">
    <property type="entry name" value="S-adenosyl-L-methionine-dependent methyltransferases"/>
    <property type="match status" value="1"/>
</dbReference>
<sequence length="226" mass="23788">MTTPLRRYGVGARWYDVLSGERWVYGAGREAGIRLLDLHPGDVVIDLGCGTGLNFAGLVAAVGPTGRVIGIDRSADMLAVARRRVSAAGWDAVVTLLAADAATVDPREILAATGGRGADAVFSTYALSVIPQRDEAWRRACAAVRPGGRAGIVDMQRPRGRWRPLDPLALLACATGGADIDAHPWHLLERDAADPREIGRAERKGGHLVAVAADLADRVTLGADSA</sequence>
<keyword evidence="5" id="KW-1185">Reference proteome</keyword>
<accession>A0ABU3RYC4</accession>
<comment type="caution">
    <text evidence="4">The sequence shown here is derived from an EMBL/GenBank/DDBJ whole genome shotgun (WGS) entry which is preliminary data.</text>
</comment>